<dbReference type="Proteomes" id="UP000016923">
    <property type="component" value="Unassembled WGS sequence"/>
</dbReference>
<evidence type="ECO:0000313" key="3">
    <source>
        <dbReference type="EMBL" id="EPE06963.1"/>
    </source>
</evidence>
<proteinExistence type="inferred from homology"/>
<protein>
    <submittedName>
        <fullName evidence="3">Phospholipase carboxylesterase family protein</fullName>
    </submittedName>
</protein>
<dbReference type="STRING" id="1262450.S3CKG5"/>
<reference evidence="3 4" key="1">
    <citation type="journal article" date="2013" name="BMC Genomics">
        <title>The genome and transcriptome of the pine saprophyte Ophiostoma piceae, and a comparison with the bark beetle-associated pine pathogen Grosmannia clavigera.</title>
        <authorList>
            <person name="Haridas S."/>
            <person name="Wang Y."/>
            <person name="Lim L."/>
            <person name="Massoumi Alamouti S."/>
            <person name="Jackman S."/>
            <person name="Docking R."/>
            <person name="Robertson G."/>
            <person name="Birol I."/>
            <person name="Bohlmann J."/>
            <person name="Breuil C."/>
        </authorList>
    </citation>
    <scope>NUCLEOTIDE SEQUENCE [LARGE SCALE GENOMIC DNA]</scope>
    <source>
        <strain evidence="3 4">UAMH 11346</strain>
    </source>
</reference>
<dbReference type="PANTHER" id="PTHR10655">
    <property type="entry name" value="LYSOPHOSPHOLIPASE-RELATED"/>
    <property type="match status" value="1"/>
</dbReference>
<dbReference type="eggNOG" id="KOG2112">
    <property type="taxonomic scope" value="Eukaryota"/>
</dbReference>
<dbReference type="InterPro" id="IPR050565">
    <property type="entry name" value="LYPA1-2/EST-like"/>
</dbReference>
<comment type="similarity">
    <text evidence="1">Belongs to the AB hydrolase superfamily. AB hydrolase 2 family.</text>
</comment>
<dbReference type="GO" id="GO:0008474">
    <property type="term" value="F:palmitoyl-(protein) hydrolase activity"/>
    <property type="evidence" value="ECO:0007669"/>
    <property type="project" value="TreeGrafter"/>
</dbReference>
<keyword evidence="4" id="KW-1185">Reference proteome</keyword>
<name>S3CKG5_OPHP1</name>
<evidence type="ECO:0000313" key="4">
    <source>
        <dbReference type="Proteomes" id="UP000016923"/>
    </source>
</evidence>
<dbReference type="Pfam" id="PF02230">
    <property type="entry name" value="Abhydrolase_2"/>
    <property type="match status" value="2"/>
</dbReference>
<dbReference type="AlphaFoldDB" id="S3CKG5"/>
<feature type="domain" description="Phospholipase/carboxylesterase/thioesterase" evidence="2">
    <location>
        <begin position="6"/>
        <end position="168"/>
    </location>
</feature>
<evidence type="ECO:0000259" key="2">
    <source>
        <dbReference type="Pfam" id="PF02230"/>
    </source>
</evidence>
<evidence type="ECO:0000256" key="1">
    <source>
        <dbReference type="ARBA" id="ARBA00006499"/>
    </source>
</evidence>
<dbReference type="HOGENOM" id="CLU_049413_2_0_1"/>
<dbReference type="InterPro" id="IPR029058">
    <property type="entry name" value="AB_hydrolase_fold"/>
</dbReference>
<sequence>MNLEIETTESTEPHTHTVVFLHGRGDTAHNFAAALEHWRGADGKTLAETFPSFRWVLPQAPRIACASVAGALITQWFDTWSSRNYSLREEIQVPGLKETVPAIQALLADEAAKLASSKKGSENGWDRLVLAGISMGGAAGIHTLLNLDVPDPGRQLAALMTFSSRCPFVDRQAETLDLGEIRALLQLPGVPDDADVVRNTPILMQHCIDDPVVPITRGRAARDALQRFGGQVTWKEYQTGGHWLQSPSGFDDTVTFLREHICDSSQGTDICYSEIAALSFGTTCCLAILEVQKASFDTLSQVVVPVCRLGWTEVAFDGSMVKSLLDPNEANRIGFATSKTALATPSCIATSVVTHGEKGVVLHVLSAGKVDTIVIAVSAGTVWP</sequence>
<dbReference type="VEuPathDB" id="FungiDB:F503_03390"/>
<dbReference type="GO" id="GO:0005737">
    <property type="term" value="C:cytoplasm"/>
    <property type="evidence" value="ECO:0007669"/>
    <property type="project" value="TreeGrafter"/>
</dbReference>
<feature type="domain" description="Phospholipase/carboxylesterase/thioesterase" evidence="2">
    <location>
        <begin position="196"/>
        <end position="260"/>
    </location>
</feature>
<accession>S3CKG5</accession>
<dbReference type="PANTHER" id="PTHR10655:SF63">
    <property type="entry name" value="PHOSPHOLIPASE_CARBOXYLESTERASE_THIOESTERASE DOMAIN-CONTAINING PROTEIN"/>
    <property type="match status" value="1"/>
</dbReference>
<dbReference type="InterPro" id="IPR003140">
    <property type="entry name" value="PLipase/COase/thioEstase"/>
</dbReference>
<dbReference type="GO" id="GO:0052689">
    <property type="term" value="F:carboxylic ester hydrolase activity"/>
    <property type="evidence" value="ECO:0007669"/>
    <property type="project" value="TreeGrafter"/>
</dbReference>
<gene>
    <name evidence="3" type="ORF">F503_03390</name>
</gene>
<dbReference type="SUPFAM" id="SSF53474">
    <property type="entry name" value="alpha/beta-Hydrolases"/>
    <property type="match status" value="1"/>
</dbReference>
<dbReference type="EMBL" id="KE148152">
    <property type="protein sequence ID" value="EPE06963.1"/>
    <property type="molecule type" value="Genomic_DNA"/>
</dbReference>
<dbReference type="OMA" id="ICYSEIA"/>
<dbReference type="OrthoDB" id="2418081at2759"/>
<dbReference type="Gene3D" id="3.40.50.1820">
    <property type="entry name" value="alpha/beta hydrolase"/>
    <property type="match status" value="1"/>
</dbReference>
<organism evidence="3 4">
    <name type="scientific">Ophiostoma piceae (strain UAMH 11346)</name>
    <name type="common">Sap stain fungus</name>
    <dbReference type="NCBI Taxonomy" id="1262450"/>
    <lineage>
        <taxon>Eukaryota</taxon>
        <taxon>Fungi</taxon>
        <taxon>Dikarya</taxon>
        <taxon>Ascomycota</taxon>
        <taxon>Pezizomycotina</taxon>
        <taxon>Sordariomycetes</taxon>
        <taxon>Sordariomycetidae</taxon>
        <taxon>Ophiostomatales</taxon>
        <taxon>Ophiostomataceae</taxon>
        <taxon>Ophiostoma</taxon>
    </lineage>
</organism>